<accession>A0A4Z2H0C9</accession>
<name>A0A4Z2H0C9_9TELE</name>
<dbReference type="AlphaFoldDB" id="A0A4Z2H0C9"/>
<proteinExistence type="predicted"/>
<comment type="caution">
    <text evidence="1">The sequence shown here is derived from an EMBL/GenBank/DDBJ whole genome shotgun (WGS) entry which is preliminary data.</text>
</comment>
<sequence>MPSPSCPRNRQRCSRMSAAGVLDIQAERRLPAGLFLVTLRQEGGATRHQLTLTQERQTCQAERPLTRIRVDPSEGFAKPADPTLGH</sequence>
<evidence type="ECO:0000313" key="2">
    <source>
        <dbReference type="Proteomes" id="UP000314294"/>
    </source>
</evidence>
<protein>
    <submittedName>
        <fullName evidence="1">Uncharacterized protein</fullName>
    </submittedName>
</protein>
<gene>
    <name evidence="1" type="ORF">EYF80_030853</name>
</gene>
<dbReference type="EMBL" id="SRLO01000367">
    <property type="protein sequence ID" value="TNN58940.1"/>
    <property type="molecule type" value="Genomic_DNA"/>
</dbReference>
<dbReference type="Proteomes" id="UP000314294">
    <property type="component" value="Unassembled WGS sequence"/>
</dbReference>
<keyword evidence="2" id="KW-1185">Reference proteome</keyword>
<organism evidence="1 2">
    <name type="scientific">Liparis tanakae</name>
    <name type="common">Tanaka's snailfish</name>
    <dbReference type="NCBI Taxonomy" id="230148"/>
    <lineage>
        <taxon>Eukaryota</taxon>
        <taxon>Metazoa</taxon>
        <taxon>Chordata</taxon>
        <taxon>Craniata</taxon>
        <taxon>Vertebrata</taxon>
        <taxon>Euteleostomi</taxon>
        <taxon>Actinopterygii</taxon>
        <taxon>Neopterygii</taxon>
        <taxon>Teleostei</taxon>
        <taxon>Neoteleostei</taxon>
        <taxon>Acanthomorphata</taxon>
        <taxon>Eupercaria</taxon>
        <taxon>Perciformes</taxon>
        <taxon>Cottioidei</taxon>
        <taxon>Cottales</taxon>
        <taxon>Liparidae</taxon>
        <taxon>Liparis</taxon>
    </lineage>
</organism>
<reference evidence="1 2" key="1">
    <citation type="submission" date="2019-03" db="EMBL/GenBank/DDBJ databases">
        <title>First draft genome of Liparis tanakae, snailfish: a comprehensive survey of snailfish specific genes.</title>
        <authorList>
            <person name="Kim W."/>
            <person name="Song I."/>
            <person name="Jeong J.-H."/>
            <person name="Kim D."/>
            <person name="Kim S."/>
            <person name="Ryu S."/>
            <person name="Song J.Y."/>
            <person name="Lee S.K."/>
        </authorList>
    </citation>
    <scope>NUCLEOTIDE SEQUENCE [LARGE SCALE GENOMIC DNA]</scope>
    <source>
        <tissue evidence="1">Muscle</tissue>
    </source>
</reference>
<evidence type="ECO:0000313" key="1">
    <source>
        <dbReference type="EMBL" id="TNN58940.1"/>
    </source>
</evidence>